<dbReference type="EMBL" id="CACRTG010000008">
    <property type="protein sequence ID" value="VYS94996.1"/>
    <property type="molecule type" value="Genomic_DNA"/>
</dbReference>
<sequence length="171" mass="19128">MSKKNIIIILVTLCMVFAVTGCVLIGKGYDKKNNYNNPDEEYSFEEDYINSYVGGDAYNYIINGTYFTAYAIMGTGFLIMSTIAGVATLVVSCKQKQENVNEKDFNRKEEVVIDSSQNNNIVGEKENSFNDVEGEESIKKCEEKGIKSCPECRCIVGCETKECPNCGYLFE</sequence>
<dbReference type="PROSITE" id="PS51257">
    <property type="entry name" value="PROKAR_LIPOPROTEIN"/>
    <property type="match status" value="1"/>
</dbReference>
<accession>A0A6N2SPE1</accession>
<protein>
    <submittedName>
        <fullName evidence="2">Uncharacterized protein</fullName>
    </submittedName>
</protein>
<feature type="transmembrane region" description="Helical" evidence="1">
    <location>
        <begin position="67"/>
        <end position="91"/>
    </location>
</feature>
<keyword evidence="1" id="KW-0812">Transmembrane</keyword>
<keyword evidence="1" id="KW-0472">Membrane</keyword>
<evidence type="ECO:0000313" key="2">
    <source>
        <dbReference type="EMBL" id="VYS94996.1"/>
    </source>
</evidence>
<reference evidence="2" key="1">
    <citation type="submission" date="2019-11" db="EMBL/GenBank/DDBJ databases">
        <authorList>
            <person name="Feng L."/>
        </authorList>
    </citation>
    <scope>NUCLEOTIDE SEQUENCE</scope>
    <source>
        <strain evidence="2">CnexileLFYP112</strain>
    </source>
</reference>
<feature type="transmembrane region" description="Helical" evidence="1">
    <location>
        <begin position="7"/>
        <end position="26"/>
    </location>
</feature>
<dbReference type="AlphaFoldDB" id="A0A6N2SPE1"/>
<organism evidence="2">
    <name type="scientific">[Clostridium] nexile</name>
    <dbReference type="NCBI Taxonomy" id="29361"/>
    <lineage>
        <taxon>Bacteria</taxon>
        <taxon>Bacillati</taxon>
        <taxon>Bacillota</taxon>
        <taxon>Clostridia</taxon>
        <taxon>Lachnospirales</taxon>
        <taxon>Lachnospiraceae</taxon>
        <taxon>Tyzzerella</taxon>
    </lineage>
</organism>
<evidence type="ECO:0000256" key="1">
    <source>
        <dbReference type="SAM" id="Phobius"/>
    </source>
</evidence>
<proteinExistence type="predicted"/>
<gene>
    <name evidence="2" type="ORF">CNLFYP112_01414</name>
</gene>
<keyword evidence="1" id="KW-1133">Transmembrane helix</keyword>
<name>A0A6N2SPE1_9FIRM</name>